<dbReference type="InterPro" id="IPR001680">
    <property type="entry name" value="WD40_rpt"/>
</dbReference>
<gene>
    <name evidence="1" type="ORF">MONBRDRAFT_22093</name>
</gene>
<dbReference type="SUPFAM" id="SSF50978">
    <property type="entry name" value="WD40 repeat-like"/>
    <property type="match status" value="1"/>
</dbReference>
<proteinExistence type="predicted"/>
<dbReference type="OMA" id="QFCASEG"/>
<name>A9UPJ5_MONBE</name>
<dbReference type="InterPro" id="IPR015943">
    <property type="entry name" value="WD40/YVTN_repeat-like_dom_sf"/>
</dbReference>
<dbReference type="RefSeq" id="XP_001742196.1">
    <property type="nucleotide sequence ID" value="XM_001742144.1"/>
</dbReference>
<dbReference type="InParanoid" id="A9UPJ5"/>
<dbReference type="Proteomes" id="UP000001357">
    <property type="component" value="Unassembled WGS sequence"/>
</dbReference>
<dbReference type="InterPro" id="IPR036322">
    <property type="entry name" value="WD40_repeat_dom_sf"/>
</dbReference>
<protein>
    <submittedName>
        <fullName evidence="1">Uncharacterized protein</fullName>
    </submittedName>
</protein>
<organism evidence="1 2">
    <name type="scientific">Monosiga brevicollis</name>
    <name type="common">Choanoflagellate</name>
    <dbReference type="NCBI Taxonomy" id="81824"/>
    <lineage>
        <taxon>Eukaryota</taxon>
        <taxon>Choanoflagellata</taxon>
        <taxon>Craspedida</taxon>
        <taxon>Salpingoecidae</taxon>
        <taxon>Monosiga</taxon>
    </lineage>
</organism>
<keyword evidence="2" id="KW-1185">Reference proteome</keyword>
<dbReference type="AlphaFoldDB" id="A9UPJ5"/>
<dbReference type="GeneID" id="5888009"/>
<dbReference type="Gene3D" id="2.130.10.10">
    <property type="entry name" value="YVTN repeat-like/Quinoprotein amine dehydrogenase"/>
    <property type="match status" value="1"/>
</dbReference>
<dbReference type="EMBL" id="CH991543">
    <property type="protein sequence ID" value="EDQ92434.1"/>
    <property type="molecule type" value="Genomic_DNA"/>
</dbReference>
<sequence>MARFNPMAEQCSLAASASLQINNLDAYSAGDGTTYYCYVSGSSVWMTKAVQGAEDEHRQFCASEGTGAIHQAKFVLHGAQALLVVVGTLVQRIFGLNGRCLLTHKISPPAHQPEDGDSVGQLHLIDLGQMRPGAVLATPHAGPITCMAADEGATQLVVGDEERRVSFWQVEGHGLRLLSHLEAEDAQPVHALQVLDKFVFVGQANGSIHVYTSSTYERVAMLNAHARTLFAMATSPAQRLLVTVGLDSKAIVYQLPPPLSGQGIAGLRAVFSATIKDRFLTGVAFNAAGDIRVACFDSYKMVQFDQQPATIA</sequence>
<evidence type="ECO:0000313" key="1">
    <source>
        <dbReference type="EMBL" id="EDQ92434.1"/>
    </source>
</evidence>
<reference evidence="1 2" key="1">
    <citation type="journal article" date="2008" name="Nature">
        <title>The genome of the choanoflagellate Monosiga brevicollis and the origin of metazoans.</title>
        <authorList>
            <consortium name="JGI Sequencing"/>
            <person name="King N."/>
            <person name="Westbrook M.J."/>
            <person name="Young S.L."/>
            <person name="Kuo A."/>
            <person name="Abedin M."/>
            <person name="Chapman J."/>
            <person name="Fairclough S."/>
            <person name="Hellsten U."/>
            <person name="Isogai Y."/>
            <person name="Letunic I."/>
            <person name="Marr M."/>
            <person name="Pincus D."/>
            <person name="Putnam N."/>
            <person name="Rokas A."/>
            <person name="Wright K.J."/>
            <person name="Zuzow R."/>
            <person name="Dirks W."/>
            <person name="Good M."/>
            <person name="Goodstein D."/>
            <person name="Lemons D."/>
            <person name="Li W."/>
            <person name="Lyons J.B."/>
            <person name="Morris A."/>
            <person name="Nichols S."/>
            <person name="Richter D.J."/>
            <person name="Salamov A."/>
            <person name="Bork P."/>
            <person name="Lim W.A."/>
            <person name="Manning G."/>
            <person name="Miller W.T."/>
            <person name="McGinnis W."/>
            <person name="Shapiro H."/>
            <person name="Tjian R."/>
            <person name="Grigoriev I.V."/>
            <person name="Rokhsar D."/>
        </authorList>
    </citation>
    <scope>NUCLEOTIDE SEQUENCE [LARGE SCALE GENOMIC DNA]</scope>
    <source>
        <strain evidence="2">MX1 / ATCC 50154</strain>
    </source>
</reference>
<evidence type="ECO:0000313" key="2">
    <source>
        <dbReference type="Proteomes" id="UP000001357"/>
    </source>
</evidence>
<accession>A9UPJ5</accession>
<dbReference type="KEGG" id="mbr:MONBRDRAFT_22093"/>
<dbReference type="SMART" id="SM00320">
    <property type="entry name" value="WD40"/>
    <property type="match status" value="3"/>
</dbReference>